<dbReference type="PIRSF" id="PIRSF026508">
    <property type="entry name" value="TelA"/>
    <property type="match status" value="1"/>
</dbReference>
<dbReference type="EMBL" id="QEWP01000001">
    <property type="protein sequence ID" value="PWE00940.1"/>
    <property type="molecule type" value="Genomic_DNA"/>
</dbReference>
<dbReference type="PANTHER" id="PTHR38432">
    <property type="entry name" value="TELA-LIKE PROTEIN SAOUHSC_01408"/>
    <property type="match status" value="1"/>
</dbReference>
<dbReference type="AlphaFoldDB" id="A0A2U2BD04"/>
<feature type="coiled-coil region" evidence="3">
    <location>
        <begin position="331"/>
        <end position="358"/>
    </location>
</feature>
<comment type="similarity">
    <text evidence="1 2">Belongs to the TelA family.</text>
</comment>
<gene>
    <name evidence="4" type="ORF">DDZ16_00150</name>
</gene>
<proteinExistence type="inferred from homology"/>
<keyword evidence="3" id="KW-0175">Coiled coil</keyword>
<evidence type="ECO:0000313" key="5">
    <source>
        <dbReference type="Proteomes" id="UP000244956"/>
    </source>
</evidence>
<accession>A0A2U2BD04</accession>
<evidence type="ECO:0000256" key="2">
    <source>
        <dbReference type="PIRNR" id="PIRNR026508"/>
    </source>
</evidence>
<evidence type="ECO:0000256" key="3">
    <source>
        <dbReference type="SAM" id="Coils"/>
    </source>
</evidence>
<evidence type="ECO:0000256" key="1">
    <source>
        <dbReference type="ARBA" id="ARBA00005541"/>
    </source>
</evidence>
<dbReference type="Proteomes" id="UP000244956">
    <property type="component" value="Unassembled WGS sequence"/>
</dbReference>
<dbReference type="RefSeq" id="WP_109262395.1">
    <property type="nucleotide sequence ID" value="NZ_QEWP01000001.1"/>
</dbReference>
<comment type="caution">
    <text evidence="4">The sequence shown here is derived from an EMBL/GenBank/DDBJ whole genome shotgun (WGS) entry which is preliminary data.</text>
</comment>
<dbReference type="Pfam" id="PF05816">
    <property type="entry name" value="TelA"/>
    <property type="match status" value="1"/>
</dbReference>
<organism evidence="4 5">
    <name type="scientific">Marinilabilia rubra</name>
    <dbReference type="NCBI Taxonomy" id="2162893"/>
    <lineage>
        <taxon>Bacteria</taxon>
        <taxon>Pseudomonadati</taxon>
        <taxon>Bacteroidota</taxon>
        <taxon>Bacteroidia</taxon>
        <taxon>Marinilabiliales</taxon>
        <taxon>Marinilabiliaceae</taxon>
        <taxon>Marinilabilia</taxon>
    </lineage>
</organism>
<keyword evidence="5" id="KW-1185">Reference proteome</keyword>
<dbReference type="PANTHER" id="PTHR38432:SF1">
    <property type="entry name" value="TELA-LIKE PROTEIN SAOUHSC_01408"/>
    <property type="match status" value="1"/>
</dbReference>
<sequence>MTNESVTPGSELKIIDVEKLEPAQLEKAREIASSIDVSDSQSVIQYGVGAQSRISEFSDNILSKVRSKDAGYVGETLTDLGMKVKSLKIEKLGQSSFFSGIPFVGGLVSSIKKFMSRYEKVSTQIEKIVGELEKSRMELIKDITMLDTLYEKNLEYLTELDLFIAAGQIKLEELREEILPKMQKEVEQSDDASEAQKFRDFVQMADRFEKKLHDLKLSRTISIQTAPQLRLIQNNDQLLVEKIQSSILNTIPLWKNQVVIALSIFRQKNALEMQKNVTKTTNDLLSKNSEMLKDSSVETARESEKGIVEIDTLKKVNDDLISTIEETISIQKEGRIKRQQAESELSKIENELKMKLKLVDQTR</sequence>
<evidence type="ECO:0000313" key="4">
    <source>
        <dbReference type="EMBL" id="PWE00940.1"/>
    </source>
</evidence>
<dbReference type="InterPro" id="IPR008863">
    <property type="entry name" value="Toxic_anion-R_TelA"/>
</dbReference>
<name>A0A2U2BD04_9BACT</name>
<protein>
    <submittedName>
        <fullName evidence="4">Toxic anion resistance protein</fullName>
    </submittedName>
</protein>
<reference evidence="4 5" key="1">
    <citation type="submission" date="2018-05" db="EMBL/GenBank/DDBJ databases">
        <title>Marinilabilia rubrum sp. nov., isolated from saltern sediment.</title>
        <authorList>
            <person name="Zhang R."/>
        </authorList>
    </citation>
    <scope>NUCLEOTIDE SEQUENCE [LARGE SCALE GENOMIC DNA]</scope>
    <source>
        <strain evidence="4 5">WTE16</strain>
    </source>
</reference>
<dbReference type="OrthoDB" id="9768858at2"/>